<dbReference type="Gene3D" id="1.20.1250.20">
    <property type="entry name" value="MFS general substrate transporter like domains"/>
    <property type="match status" value="1"/>
</dbReference>
<evidence type="ECO:0000256" key="3">
    <source>
        <dbReference type="SAM" id="MobiDB-lite"/>
    </source>
</evidence>
<dbReference type="AlphaFoldDB" id="M2YIX4"/>
<accession>M2YIX4</accession>
<dbReference type="InterPro" id="IPR050327">
    <property type="entry name" value="Proton-linked_MCT"/>
</dbReference>
<feature type="transmembrane region" description="Helical" evidence="4">
    <location>
        <begin position="489"/>
        <end position="510"/>
    </location>
</feature>
<dbReference type="EMBL" id="KB446546">
    <property type="protein sequence ID" value="EME38885.1"/>
    <property type="molecule type" value="Genomic_DNA"/>
</dbReference>
<dbReference type="Pfam" id="PF07690">
    <property type="entry name" value="MFS_1"/>
    <property type="match status" value="1"/>
</dbReference>
<keyword evidence="4" id="KW-0812">Transmembrane</keyword>
<feature type="transmembrane region" description="Helical" evidence="4">
    <location>
        <begin position="452"/>
        <end position="469"/>
    </location>
</feature>
<dbReference type="OrthoDB" id="3648660at2759"/>
<reference evidence="6" key="1">
    <citation type="journal article" date="2012" name="PLoS Genet.">
        <title>The genomes of the fungal plant pathogens Cladosporium fulvum and Dothistroma septosporum reveal adaptation to different hosts and lifestyles but also signatures of common ancestry.</title>
        <authorList>
            <person name="de Wit P.J.G.M."/>
            <person name="van der Burgt A."/>
            <person name="Oekmen B."/>
            <person name="Stergiopoulos I."/>
            <person name="Abd-Elsalam K.A."/>
            <person name="Aerts A.L."/>
            <person name="Bahkali A.H."/>
            <person name="Beenen H.G."/>
            <person name="Chettri P."/>
            <person name="Cox M.P."/>
            <person name="Datema E."/>
            <person name="de Vries R.P."/>
            <person name="Dhillon B."/>
            <person name="Ganley A.R."/>
            <person name="Griffiths S.A."/>
            <person name="Guo Y."/>
            <person name="Hamelin R.C."/>
            <person name="Henrissat B."/>
            <person name="Kabir M.S."/>
            <person name="Jashni M.K."/>
            <person name="Kema G."/>
            <person name="Klaubauf S."/>
            <person name="Lapidus A."/>
            <person name="Levasseur A."/>
            <person name="Lindquist E."/>
            <person name="Mehrabi R."/>
            <person name="Ohm R.A."/>
            <person name="Owen T.J."/>
            <person name="Salamov A."/>
            <person name="Schwelm A."/>
            <person name="Schijlen E."/>
            <person name="Sun H."/>
            <person name="van den Burg H.A."/>
            <person name="van Ham R.C.H.J."/>
            <person name="Zhang S."/>
            <person name="Goodwin S.B."/>
            <person name="Grigoriev I.V."/>
            <person name="Collemare J."/>
            <person name="Bradshaw R.E."/>
        </authorList>
    </citation>
    <scope>NUCLEOTIDE SEQUENCE [LARGE SCALE GENOMIC DNA]</scope>
    <source>
        <strain evidence="6">NZE10 / CBS 128990</strain>
    </source>
</reference>
<comment type="similarity">
    <text evidence="2">Belongs to the major facilitator superfamily. Monocarboxylate porter (TC 2.A.1.13) family.</text>
</comment>
<feature type="region of interest" description="Disordered" evidence="3">
    <location>
        <begin position="103"/>
        <end position="138"/>
    </location>
</feature>
<dbReference type="GO" id="GO:0022857">
    <property type="term" value="F:transmembrane transporter activity"/>
    <property type="evidence" value="ECO:0007669"/>
    <property type="project" value="InterPro"/>
</dbReference>
<feature type="transmembrane region" description="Helical" evidence="4">
    <location>
        <begin position="546"/>
        <end position="565"/>
    </location>
</feature>
<evidence type="ECO:0000256" key="2">
    <source>
        <dbReference type="ARBA" id="ARBA00006727"/>
    </source>
</evidence>
<keyword evidence="6" id="KW-1185">Reference proteome</keyword>
<feature type="compositionally biased region" description="Low complexity" evidence="3">
    <location>
        <begin position="122"/>
        <end position="138"/>
    </location>
</feature>
<evidence type="ECO:0000313" key="6">
    <source>
        <dbReference type="Proteomes" id="UP000016933"/>
    </source>
</evidence>
<dbReference type="SUPFAM" id="SSF103473">
    <property type="entry name" value="MFS general substrate transporter"/>
    <property type="match status" value="1"/>
</dbReference>
<dbReference type="PANTHER" id="PTHR11360">
    <property type="entry name" value="MONOCARBOXYLATE TRANSPORTER"/>
    <property type="match status" value="1"/>
</dbReference>
<proteinExistence type="inferred from homology"/>
<reference evidence="5 6" key="2">
    <citation type="journal article" date="2012" name="PLoS Pathog.">
        <title>Diverse lifestyles and strategies of plant pathogenesis encoded in the genomes of eighteen Dothideomycetes fungi.</title>
        <authorList>
            <person name="Ohm R.A."/>
            <person name="Feau N."/>
            <person name="Henrissat B."/>
            <person name="Schoch C.L."/>
            <person name="Horwitz B.A."/>
            <person name="Barry K.W."/>
            <person name="Condon B.J."/>
            <person name="Copeland A.C."/>
            <person name="Dhillon B."/>
            <person name="Glaser F."/>
            <person name="Hesse C.N."/>
            <person name="Kosti I."/>
            <person name="LaButti K."/>
            <person name="Lindquist E.A."/>
            <person name="Lucas S."/>
            <person name="Salamov A.A."/>
            <person name="Bradshaw R.E."/>
            <person name="Ciuffetti L."/>
            <person name="Hamelin R.C."/>
            <person name="Kema G.H.J."/>
            <person name="Lawrence C."/>
            <person name="Scott J.A."/>
            <person name="Spatafora J.W."/>
            <person name="Turgeon B.G."/>
            <person name="de Wit P.J.G.M."/>
            <person name="Zhong S."/>
            <person name="Goodwin S.B."/>
            <person name="Grigoriev I.V."/>
        </authorList>
    </citation>
    <scope>NUCLEOTIDE SEQUENCE [LARGE SCALE GENOMIC DNA]</scope>
    <source>
        <strain evidence="6">NZE10 / CBS 128990</strain>
    </source>
</reference>
<dbReference type="GO" id="GO:0016020">
    <property type="term" value="C:membrane"/>
    <property type="evidence" value="ECO:0007669"/>
    <property type="project" value="UniProtKB-SubCell"/>
</dbReference>
<name>M2YIX4_DOTSN</name>
<dbReference type="InterPro" id="IPR032710">
    <property type="entry name" value="NTF2-like_dom_sf"/>
</dbReference>
<gene>
    <name evidence="5" type="ORF">DOTSEDRAFT_83540</name>
</gene>
<sequence>MYQRGPDSDRTCCGLDGSAAAAADDNQFRAGGDDDYRDLETRSTSLRLRALGAKSPKSSRWPRTRRQEYLDYQFNVYELLALLASMDILFERRADAWAQRAHSPTGASMAGSSPSNTGSWLSTENSSASTSATTPSDQTPTIAASLIQLVQEYIAAVNNRNWDDFNRLETHFHPSYTTECRFTCKLQPFQETIDTLKDLVEVSPKFTIKLHEASAKVDDRERTAFVFLHSDWIDAPPGQTIISMQVFEWRHVDGMWLCYKSNVMRGLDDMVSTSNGVRVRKAESTLIIVDNEVEGLAERPADTAGAGVADNNRQQARLLALAGCAIPQLPIWGIGMTFGIFREAYTSSQVIADSSVSGIIGTTMNGVHFTAEEASAYGAILSSKNIVGTCCPLTLTALLDKLGFRWTIRIWAAVVLCTGTIGVSIISTNTSPSNYQTRRARKVPSTFPRHRITWIYTIANAVFSCGYGIPQTYLAPYARDVLSLSTLSSSLMITLFNAPGIVSCVVFGLLSDRAKVSSATNTFISAAGTSLSAVRLWVLASRRIEGVLIAVSLLCGISAGGYSSTWGG</sequence>
<evidence type="ECO:0000256" key="4">
    <source>
        <dbReference type="SAM" id="Phobius"/>
    </source>
</evidence>
<keyword evidence="4" id="KW-1133">Transmembrane helix</keyword>
<dbReference type="Proteomes" id="UP000016933">
    <property type="component" value="Unassembled WGS sequence"/>
</dbReference>
<dbReference type="PANTHER" id="PTHR11360:SF156">
    <property type="entry name" value="MONOCARBOXYLATE TRANSPORTER, PUTATIVE (AFU_ORTHOLOGUE AFUA_4G14260)-RELATED"/>
    <property type="match status" value="1"/>
</dbReference>
<evidence type="ECO:0000313" key="5">
    <source>
        <dbReference type="EMBL" id="EME38885.1"/>
    </source>
</evidence>
<dbReference type="SUPFAM" id="SSF54427">
    <property type="entry name" value="NTF2-like"/>
    <property type="match status" value="1"/>
</dbReference>
<dbReference type="InterPro" id="IPR011701">
    <property type="entry name" value="MFS"/>
</dbReference>
<dbReference type="eggNOG" id="KOG2504">
    <property type="taxonomic scope" value="Eukaryota"/>
</dbReference>
<feature type="transmembrane region" description="Helical" evidence="4">
    <location>
        <begin position="410"/>
        <end position="431"/>
    </location>
</feature>
<comment type="subcellular location">
    <subcellularLocation>
        <location evidence="1">Membrane</location>
        <topology evidence="1">Multi-pass membrane protein</topology>
    </subcellularLocation>
</comment>
<dbReference type="InterPro" id="IPR036259">
    <property type="entry name" value="MFS_trans_sf"/>
</dbReference>
<dbReference type="HOGENOM" id="CLU_479809_0_0_1"/>
<feature type="compositionally biased region" description="Polar residues" evidence="3">
    <location>
        <begin position="110"/>
        <end position="121"/>
    </location>
</feature>
<evidence type="ECO:0000256" key="1">
    <source>
        <dbReference type="ARBA" id="ARBA00004141"/>
    </source>
</evidence>
<keyword evidence="4" id="KW-0472">Membrane</keyword>
<protein>
    <submittedName>
        <fullName evidence="5">Uncharacterized protein</fullName>
    </submittedName>
</protein>
<organism evidence="5 6">
    <name type="scientific">Dothistroma septosporum (strain NZE10 / CBS 128990)</name>
    <name type="common">Red band needle blight fungus</name>
    <name type="synonym">Mycosphaerella pini</name>
    <dbReference type="NCBI Taxonomy" id="675120"/>
    <lineage>
        <taxon>Eukaryota</taxon>
        <taxon>Fungi</taxon>
        <taxon>Dikarya</taxon>
        <taxon>Ascomycota</taxon>
        <taxon>Pezizomycotina</taxon>
        <taxon>Dothideomycetes</taxon>
        <taxon>Dothideomycetidae</taxon>
        <taxon>Mycosphaerellales</taxon>
        <taxon>Mycosphaerellaceae</taxon>
        <taxon>Dothistroma</taxon>
    </lineage>
</organism>